<protein>
    <submittedName>
        <fullName evidence="1">Uncharacterized protein</fullName>
    </submittedName>
</protein>
<dbReference type="RefSeq" id="WP_350782301.1">
    <property type="nucleotide sequence ID" value="NZ_JBEPEK010000120.1"/>
</dbReference>
<organism evidence="1 2">
    <name type="scientific">Streptomyces hyaluromycini</name>
    <dbReference type="NCBI Taxonomy" id="1377993"/>
    <lineage>
        <taxon>Bacteria</taxon>
        <taxon>Bacillati</taxon>
        <taxon>Actinomycetota</taxon>
        <taxon>Actinomycetes</taxon>
        <taxon>Kitasatosporales</taxon>
        <taxon>Streptomycetaceae</taxon>
        <taxon>Streptomyces</taxon>
    </lineage>
</organism>
<sequence length="214" mass="23692">MDLQSTVTAFPRATPIDGLDRAWTWRLNPVLNFAGALAVLRLGDSLIDLKRRQFHGPQVALPDSFEAEWTGDPQARKADFASDYPGAPMLSRGLVDRVGQERLERAGRLVPVRTPGPESDDYALYVVEPLVDCVDSRRSAQPKKATGEMRKTVFRPEAVPAELPAFRVPQFPVAVCWTGWMRDLLGEILGGDLEARLLWSPEPSAAPHPDPWGL</sequence>
<reference evidence="1 2" key="1">
    <citation type="submission" date="2024-06" db="EMBL/GenBank/DDBJ databases">
        <title>The Natural Products Discovery Center: Release of the First 8490 Sequenced Strains for Exploring Actinobacteria Biosynthetic Diversity.</title>
        <authorList>
            <person name="Kalkreuter E."/>
            <person name="Kautsar S.A."/>
            <person name="Yang D."/>
            <person name="Bader C.D."/>
            <person name="Teijaro C.N."/>
            <person name="Fluegel L."/>
            <person name="Davis C.M."/>
            <person name="Simpson J.R."/>
            <person name="Lauterbach L."/>
            <person name="Steele A.D."/>
            <person name="Gui C."/>
            <person name="Meng S."/>
            <person name="Li G."/>
            <person name="Viehrig K."/>
            <person name="Ye F."/>
            <person name="Su P."/>
            <person name="Kiefer A.F."/>
            <person name="Nichols A."/>
            <person name="Cepeda A.J."/>
            <person name="Yan W."/>
            <person name="Fan B."/>
            <person name="Jiang Y."/>
            <person name="Adhikari A."/>
            <person name="Zheng C.-J."/>
            <person name="Schuster L."/>
            <person name="Cowan T.M."/>
            <person name="Smanski M.J."/>
            <person name="Chevrette M.G."/>
            <person name="De Carvalho L.P.S."/>
            <person name="Shen B."/>
        </authorList>
    </citation>
    <scope>NUCLEOTIDE SEQUENCE [LARGE SCALE GENOMIC DNA]</scope>
    <source>
        <strain evidence="1 2">NPDC000234</strain>
    </source>
</reference>
<evidence type="ECO:0000313" key="2">
    <source>
        <dbReference type="Proteomes" id="UP001474181"/>
    </source>
</evidence>
<gene>
    <name evidence="1" type="ORF">ABT404_18680</name>
</gene>
<accession>A0ABV1WXI2</accession>
<proteinExistence type="predicted"/>
<name>A0ABV1WXI2_9ACTN</name>
<dbReference type="EMBL" id="JBEPEK010000120">
    <property type="protein sequence ID" value="MER7181479.1"/>
    <property type="molecule type" value="Genomic_DNA"/>
</dbReference>
<dbReference type="Proteomes" id="UP001474181">
    <property type="component" value="Unassembled WGS sequence"/>
</dbReference>
<comment type="caution">
    <text evidence="1">The sequence shown here is derived from an EMBL/GenBank/DDBJ whole genome shotgun (WGS) entry which is preliminary data.</text>
</comment>
<evidence type="ECO:0000313" key="1">
    <source>
        <dbReference type="EMBL" id="MER7181479.1"/>
    </source>
</evidence>
<keyword evidence="2" id="KW-1185">Reference proteome</keyword>